<dbReference type="Proteomes" id="UP000028725">
    <property type="component" value="Unassembled WGS sequence"/>
</dbReference>
<dbReference type="SUPFAM" id="SSF49464">
    <property type="entry name" value="Carboxypeptidase regulatory domain-like"/>
    <property type="match status" value="1"/>
</dbReference>
<protein>
    <recommendedName>
        <fullName evidence="4">Carboxypeptidase regulatory-like domain-containing protein</fullName>
    </recommendedName>
</protein>
<dbReference type="InterPro" id="IPR013784">
    <property type="entry name" value="Carb-bd-like_fold"/>
</dbReference>
<feature type="region of interest" description="Disordered" evidence="1">
    <location>
        <begin position="36"/>
        <end position="56"/>
    </location>
</feature>
<reference evidence="2 3" key="1">
    <citation type="submission" date="2014-04" db="EMBL/GenBank/DDBJ databases">
        <title>Genome assembly of Hyalangium minutum DSM 14724.</title>
        <authorList>
            <person name="Sharma G."/>
            <person name="Subramanian S."/>
        </authorList>
    </citation>
    <scope>NUCLEOTIDE SEQUENCE [LARGE SCALE GENOMIC DNA]</scope>
    <source>
        <strain evidence="2 3">DSM 14724</strain>
    </source>
</reference>
<dbReference type="OrthoDB" id="5525390at2"/>
<evidence type="ECO:0000256" key="1">
    <source>
        <dbReference type="SAM" id="MobiDB-lite"/>
    </source>
</evidence>
<evidence type="ECO:0000313" key="3">
    <source>
        <dbReference type="Proteomes" id="UP000028725"/>
    </source>
</evidence>
<proteinExistence type="predicted"/>
<comment type="caution">
    <text evidence="2">The sequence shown here is derived from an EMBL/GenBank/DDBJ whole genome shotgun (WGS) entry which is preliminary data.</text>
</comment>
<dbReference type="EMBL" id="JMCB01000005">
    <property type="protein sequence ID" value="KFE68976.1"/>
    <property type="molecule type" value="Genomic_DNA"/>
</dbReference>
<dbReference type="InterPro" id="IPR008969">
    <property type="entry name" value="CarboxyPept-like_regulatory"/>
</dbReference>
<accession>A0A085WMR3</accession>
<dbReference type="RefSeq" id="WP_157231981.1">
    <property type="nucleotide sequence ID" value="NZ_JMCB01000005.1"/>
</dbReference>
<dbReference type="GO" id="GO:0030246">
    <property type="term" value="F:carbohydrate binding"/>
    <property type="evidence" value="ECO:0007669"/>
    <property type="project" value="InterPro"/>
</dbReference>
<keyword evidence="3" id="KW-1185">Reference proteome</keyword>
<dbReference type="SUPFAM" id="SSF49452">
    <property type="entry name" value="Starch-binding domain-like"/>
    <property type="match status" value="1"/>
</dbReference>
<name>A0A085WMR3_9BACT</name>
<evidence type="ECO:0000313" key="2">
    <source>
        <dbReference type="EMBL" id="KFE68976.1"/>
    </source>
</evidence>
<dbReference type="AlphaFoldDB" id="A0A085WMR3"/>
<evidence type="ECO:0008006" key="4">
    <source>
        <dbReference type="Google" id="ProtNLM"/>
    </source>
</evidence>
<gene>
    <name evidence="2" type="ORF">DB31_6878</name>
</gene>
<organism evidence="2 3">
    <name type="scientific">Hyalangium minutum</name>
    <dbReference type="NCBI Taxonomy" id="394096"/>
    <lineage>
        <taxon>Bacteria</taxon>
        <taxon>Pseudomonadati</taxon>
        <taxon>Myxococcota</taxon>
        <taxon>Myxococcia</taxon>
        <taxon>Myxococcales</taxon>
        <taxon>Cystobacterineae</taxon>
        <taxon>Archangiaceae</taxon>
        <taxon>Hyalangium</taxon>
    </lineage>
</organism>
<sequence length="282" mass="30140">MRRLAQAWVWLVVAAAMGLALYGRASSRAVPQVAVNESPRAESASDTPGELTWGSPEELRTLPVTEAASEGDGLLELRVMAGGRPVPRAQVRLYRREGLSRETGKMDWRIAASGATGNDGKLLMPARAGSYLLVARANGFAPARLNLMHPLGGPRTPAILRMEEASTFWGTTVLQGSGRALPGAELTFTPDVRPWEQGMHAAAPAEERVTVTSDASGRFRVEGLAPGLYLVEGLAPGSTTPVEWTLWLPSSEPRVLALTTPGTAVRKRIVKRAPSSELRCGD</sequence>
<dbReference type="PATRIC" id="fig|394096.3.peg.2922"/>